<evidence type="ECO:0000256" key="1">
    <source>
        <dbReference type="SAM" id="MobiDB-lite"/>
    </source>
</evidence>
<feature type="compositionally biased region" description="Polar residues" evidence="1">
    <location>
        <begin position="264"/>
        <end position="275"/>
    </location>
</feature>
<name>A0ABQ9Y423_9EUKA</name>
<dbReference type="Gene3D" id="3.40.50.10190">
    <property type="entry name" value="BRCT domain"/>
    <property type="match status" value="1"/>
</dbReference>
<dbReference type="SUPFAM" id="SSF49785">
    <property type="entry name" value="Galactose-binding domain-like"/>
    <property type="match status" value="1"/>
</dbReference>
<accession>A0ABQ9Y423</accession>
<feature type="domain" description="BRCT" evidence="2">
    <location>
        <begin position="300"/>
        <end position="388"/>
    </location>
</feature>
<dbReference type="InterPro" id="IPR036420">
    <property type="entry name" value="BRCT_dom_sf"/>
</dbReference>
<dbReference type="InterPro" id="IPR008979">
    <property type="entry name" value="Galactose-bd-like_sf"/>
</dbReference>
<proteinExistence type="predicted"/>
<feature type="region of interest" description="Disordered" evidence="1">
    <location>
        <begin position="185"/>
        <end position="298"/>
    </location>
</feature>
<dbReference type="InterPro" id="IPR002706">
    <property type="entry name" value="Xrcc1_N"/>
</dbReference>
<dbReference type="InterPro" id="IPR001357">
    <property type="entry name" value="BRCT_dom"/>
</dbReference>
<reference evidence="3 4" key="1">
    <citation type="journal article" date="2022" name="bioRxiv">
        <title>Genomics of Preaxostyla Flagellates Illuminates Evolutionary Transitions and the Path Towards Mitochondrial Loss.</title>
        <authorList>
            <person name="Novak L.V.F."/>
            <person name="Treitli S.C."/>
            <person name="Pyrih J."/>
            <person name="Halakuc P."/>
            <person name="Pipaliya S.V."/>
            <person name="Vacek V."/>
            <person name="Brzon O."/>
            <person name="Soukal P."/>
            <person name="Eme L."/>
            <person name="Dacks J.B."/>
            <person name="Karnkowska A."/>
            <person name="Elias M."/>
            <person name="Hampl V."/>
        </authorList>
    </citation>
    <scope>NUCLEOTIDE SEQUENCE [LARGE SCALE GENOMIC DNA]</scope>
    <source>
        <strain evidence="3">NAU3</strain>
        <tissue evidence="3">Gut</tissue>
    </source>
</reference>
<protein>
    <submittedName>
        <fullName evidence="3">DNA repair protein XRCC1</fullName>
    </submittedName>
</protein>
<comment type="caution">
    <text evidence="3">The sequence shown here is derived from an EMBL/GenBank/DDBJ whole genome shotgun (WGS) entry which is preliminary data.</text>
</comment>
<sequence length="388" mass="42629">MFRIKECTSEHPDYPSRNVMTSTPWKTLERTRKATLTLSTDSPIYLSSISFVNTGTMYIEIRGVVDPTSATPPIVILPQKLLIPFEEFKKSSNTPKQYLFGDTVLSAPAHRTAFLAIQIVISSPVSAAKPYGISQLQLGTSDSPYLLARLPLASPFPFSIPDASDIFSRFEPVAVTNLLSSFKTPLADLGRGPDKEESQPHQAARPAVSATERYNKLKLAQKKPISSPQSSQSDSQPSHSLLSQPSPTPPARSPPSSTPPAQPLKTQPVKTQSLASYPKLPQSIQKQKRDEPTSIINPNTTSAILKGVKFALSGFINPQRGELRDIGLELGAEYLPNVTPDCTHLVCAFLKSDKIKEAQKVNAVCVKESWLRACKSKNRHENEDHYKI</sequence>
<dbReference type="Pfam" id="PF01834">
    <property type="entry name" value="XRCC1_N"/>
    <property type="match status" value="1"/>
</dbReference>
<dbReference type="PROSITE" id="PS50172">
    <property type="entry name" value="BRCT"/>
    <property type="match status" value="1"/>
</dbReference>
<dbReference type="Gene3D" id="2.60.120.260">
    <property type="entry name" value="Galactose-binding domain-like"/>
    <property type="match status" value="1"/>
</dbReference>
<organism evidence="3 4">
    <name type="scientific">Blattamonas nauphoetae</name>
    <dbReference type="NCBI Taxonomy" id="2049346"/>
    <lineage>
        <taxon>Eukaryota</taxon>
        <taxon>Metamonada</taxon>
        <taxon>Preaxostyla</taxon>
        <taxon>Oxymonadida</taxon>
        <taxon>Blattamonas</taxon>
    </lineage>
</organism>
<dbReference type="SMART" id="SM00292">
    <property type="entry name" value="BRCT"/>
    <property type="match status" value="1"/>
</dbReference>
<dbReference type="EMBL" id="JARBJD010000037">
    <property type="protein sequence ID" value="KAK2958454.1"/>
    <property type="molecule type" value="Genomic_DNA"/>
</dbReference>
<gene>
    <name evidence="3" type="ORF">BLNAU_6488</name>
</gene>
<evidence type="ECO:0000313" key="3">
    <source>
        <dbReference type="EMBL" id="KAK2958454.1"/>
    </source>
</evidence>
<dbReference type="PANTHER" id="PTHR11370:SF5">
    <property type="entry name" value="DNA REPAIR PROTEIN XRCC1"/>
    <property type="match status" value="1"/>
</dbReference>
<dbReference type="Pfam" id="PF00533">
    <property type="entry name" value="BRCT"/>
    <property type="match status" value="1"/>
</dbReference>
<evidence type="ECO:0000313" key="4">
    <source>
        <dbReference type="Proteomes" id="UP001281761"/>
    </source>
</evidence>
<dbReference type="SUPFAM" id="SSF52113">
    <property type="entry name" value="BRCT domain"/>
    <property type="match status" value="1"/>
</dbReference>
<evidence type="ECO:0000259" key="2">
    <source>
        <dbReference type="PROSITE" id="PS50172"/>
    </source>
</evidence>
<keyword evidence="4" id="KW-1185">Reference proteome</keyword>
<dbReference type="PANTHER" id="PTHR11370">
    <property type="entry name" value="DNA-REPAIR PROTEIN XRCC1"/>
    <property type="match status" value="1"/>
</dbReference>
<feature type="compositionally biased region" description="Low complexity" evidence="1">
    <location>
        <begin position="224"/>
        <end position="245"/>
    </location>
</feature>
<feature type="compositionally biased region" description="Pro residues" evidence="1">
    <location>
        <begin position="246"/>
        <end position="262"/>
    </location>
</feature>
<dbReference type="Proteomes" id="UP001281761">
    <property type="component" value="Unassembled WGS sequence"/>
</dbReference>